<accession>A0ABU9CHL0</accession>
<dbReference type="PROSITE" id="PS51186">
    <property type="entry name" value="GNAT"/>
    <property type="match status" value="1"/>
</dbReference>
<dbReference type="PANTHER" id="PTHR43792">
    <property type="entry name" value="GNAT FAMILY, PUTATIVE (AFU_ORTHOLOGUE AFUA_3G00765)-RELATED-RELATED"/>
    <property type="match status" value="1"/>
</dbReference>
<organism evidence="2 3">
    <name type="scientific">Pseudaquabacterium inlustre</name>
    <dbReference type="NCBI Taxonomy" id="2984192"/>
    <lineage>
        <taxon>Bacteria</taxon>
        <taxon>Pseudomonadati</taxon>
        <taxon>Pseudomonadota</taxon>
        <taxon>Betaproteobacteria</taxon>
        <taxon>Burkholderiales</taxon>
        <taxon>Sphaerotilaceae</taxon>
        <taxon>Pseudaquabacterium</taxon>
    </lineage>
</organism>
<dbReference type="InterPro" id="IPR000182">
    <property type="entry name" value="GNAT_dom"/>
</dbReference>
<name>A0ABU9CHL0_9BURK</name>
<evidence type="ECO:0000313" key="2">
    <source>
        <dbReference type="EMBL" id="MEK8051341.1"/>
    </source>
</evidence>
<sequence length="183" mass="20522">MPWRPEHLAPFAALNADPEVMRHFPSTQTIEQTQASIDLWMCQFAQQGWSNWAVELKATGEFIGFIGLSVPRRVLPFSPCVEIGWRLARRFWGQGLASEGARACLQVGFEQLGLAEVVSFTALGNAPSRAVMARIGMRDTGQDFDHPALPEGHALRRHCLYRITREEWAKHLQDSLPTGTCVH</sequence>
<gene>
    <name evidence="2" type="ORF">AACH10_13905</name>
</gene>
<evidence type="ECO:0000259" key="1">
    <source>
        <dbReference type="PROSITE" id="PS51186"/>
    </source>
</evidence>
<protein>
    <submittedName>
        <fullName evidence="2">GNAT family N-acetyltransferase</fullName>
    </submittedName>
</protein>
<proteinExistence type="predicted"/>
<dbReference type="EMBL" id="JBBUTH010000007">
    <property type="protein sequence ID" value="MEK8051341.1"/>
    <property type="molecule type" value="Genomic_DNA"/>
</dbReference>
<dbReference type="InterPro" id="IPR016181">
    <property type="entry name" value="Acyl_CoA_acyltransferase"/>
</dbReference>
<keyword evidence="3" id="KW-1185">Reference proteome</keyword>
<dbReference type="PANTHER" id="PTHR43792:SF1">
    <property type="entry name" value="N-ACETYLTRANSFERASE DOMAIN-CONTAINING PROTEIN"/>
    <property type="match status" value="1"/>
</dbReference>
<dbReference type="Gene3D" id="3.40.630.30">
    <property type="match status" value="1"/>
</dbReference>
<feature type="domain" description="N-acetyltransferase" evidence="1">
    <location>
        <begin position="1"/>
        <end position="156"/>
    </location>
</feature>
<dbReference type="SUPFAM" id="SSF55729">
    <property type="entry name" value="Acyl-CoA N-acyltransferases (Nat)"/>
    <property type="match status" value="1"/>
</dbReference>
<reference evidence="2 3" key="1">
    <citation type="submission" date="2024-04" db="EMBL/GenBank/DDBJ databases">
        <title>Novel species of the genus Ideonella isolated from streams.</title>
        <authorList>
            <person name="Lu H."/>
        </authorList>
    </citation>
    <scope>NUCLEOTIDE SEQUENCE [LARGE SCALE GENOMIC DNA]</scope>
    <source>
        <strain evidence="2 3">DXS22W</strain>
    </source>
</reference>
<evidence type="ECO:0000313" key="3">
    <source>
        <dbReference type="Proteomes" id="UP001365405"/>
    </source>
</evidence>
<dbReference type="Pfam" id="PF13302">
    <property type="entry name" value="Acetyltransf_3"/>
    <property type="match status" value="1"/>
</dbReference>
<dbReference type="Proteomes" id="UP001365405">
    <property type="component" value="Unassembled WGS sequence"/>
</dbReference>
<dbReference type="InterPro" id="IPR051531">
    <property type="entry name" value="N-acetyltransferase"/>
</dbReference>
<comment type="caution">
    <text evidence="2">The sequence shown here is derived from an EMBL/GenBank/DDBJ whole genome shotgun (WGS) entry which is preliminary data.</text>
</comment>